<evidence type="ECO:0000256" key="2">
    <source>
        <dbReference type="ARBA" id="ARBA00022692"/>
    </source>
</evidence>
<reference evidence="7" key="1">
    <citation type="submission" date="2022-12" db="EMBL/GenBank/DDBJ databases">
        <title>Bacterial isolates from different developmental stages of Nematostella vectensis.</title>
        <authorList>
            <person name="Fraune S."/>
        </authorList>
    </citation>
    <scope>NUCLEOTIDE SEQUENCE</scope>
    <source>
        <strain evidence="7">G21630-S1</strain>
    </source>
</reference>
<dbReference type="InterPro" id="IPR011990">
    <property type="entry name" value="TPR-like_helical_dom_sf"/>
</dbReference>
<dbReference type="InterPro" id="IPR010817">
    <property type="entry name" value="HemY_N"/>
</dbReference>
<feature type="domain" description="HemY N-terminal" evidence="6">
    <location>
        <begin position="26"/>
        <end position="133"/>
    </location>
</feature>
<dbReference type="RefSeq" id="WP_269423258.1">
    <property type="nucleotide sequence ID" value="NZ_JAPWGY010000003.1"/>
</dbReference>
<dbReference type="SUPFAM" id="SSF48452">
    <property type="entry name" value="TPR-like"/>
    <property type="match status" value="2"/>
</dbReference>
<protein>
    <submittedName>
        <fullName evidence="7">Heme biosynthesis protein HemY</fullName>
    </submittedName>
</protein>
<keyword evidence="4 5" id="KW-0472">Membrane</keyword>
<dbReference type="Pfam" id="PF14559">
    <property type="entry name" value="TPR_19"/>
    <property type="match status" value="1"/>
</dbReference>
<dbReference type="EMBL" id="JAPWGY010000003">
    <property type="protein sequence ID" value="MCZ4281078.1"/>
    <property type="molecule type" value="Genomic_DNA"/>
</dbReference>
<accession>A0ABT4LIZ6</accession>
<gene>
    <name evidence="7" type="ORF">O4H49_09840</name>
</gene>
<dbReference type="Gene3D" id="1.25.40.10">
    <property type="entry name" value="Tetratricopeptide repeat domain"/>
    <property type="match status" value="2"/>
</dbReference>
<sequence>MKRTLYYFLKLALLLAVVIWIANRPGTVEIDWIGYRLETSVGILFLGVVFIAMLAAYLYRLWRGLIKAPALFGQARQDNRKKRGYKALTQGMVAVAAGDAQTATLMARKAEALLADEPPLTMLLSAQSAQLQGDEEAATNYFTAMLESGETRFLGLRGLLIQAQRRGDLPLALELAKQAHAISPKTPWVLESLFELSEASGDFAIADQALKDGAKTKNLSSAEATRKRAVIKLEQALISRDDGRHDEALVLAREAYKLAPDLVPAVSLLAEMNARAGKVRAAAKTLNKAWKNQPHRELARAYMSLWPSETPVERVKRLGQMVASNPDHYESHIALAEANLRAKLWGEARRHLKLAEEDKGASRLVCRLMGQLEQEEHGNSKAAAAWFEKAETALVAHNWICDSCGAIADQWQAHCGDCGRFDSLTWKRPTLVKSPDVPSQPAGQKAALDRVVGNEIQEVKKLPAVLDHESGKKTLKAPTAEIEGAARDLGA</sequence>
<evidence type="ECO:0000259" key="6">
    <source>
        <dbReference type="Pfam" id="PF07219"/>
    </source>
</evidence>
<evidence type="ECO:0000313" key="8">
    <source>
        <dbReference type="Proteomes" id="UP001069802"/>
    </source>
</evidence>
<keyword evidence="3 5" id="KW-1133">Transmembrane helix</keyword>
<dbReference type="Proteomes" id="UP001069802">
    <property type="component" value="Unassembled WGS sequence"/>
</dbReference>
<comment type="caution">
    <text evidence="7">The sequence shown here is derived from an EMBL/GenBank/DDBJ whole genome shotgun (WGS) entry which is preliminary data.</text>
</comment>
<evidence type="ECO:0000256" key="1">
    <source>
        <dbReference type="ARBA" id="ARBA00004370"/>
    </source>
</evidence>
<organism evidence="7 8">
    <name type="scientific">Kiloniella laminariae</name>
    <dbReference type="NCBI Taxonomy" id="454162"/>
    <lineage>
        <taxon>Bacteria</taxon>
        <taxon>Pseudomonadati</taxon>
        <taxon>Pseudomonadota</taxon>
        <taxon>Alphaproteobacteria</taxon>
        <taxon>Rhodospirillales</taxon>
        <taxon>Kiloniellaceae</taxon>
        <taxon>Kiloniella</taxon>
    </lineage>
</organism>
<evidence type="ECO:0000256" key="3">
    <source>
        <dbReference type="ARBA" id="ARBA00022989"/>
    </source>
</evidence>
<evidence type="ECO:0000256" key="4">
    <source>
        <dbReference type="ARBA" id="ARBA00023136"/>
    </source>
</evidence>
<feature type="transmembrane region" description="Helical" evidence="5">
    <location>
        <begin position="40"/>
        <end position="59"/>
    </location>
</feature>
<proteinExistence type="predicted"/>
<evidence type="ECO:0000256" key="5">
    <source>
        <dbReference type="SAM" id="Phobius"/>
    </source>
</evidence>
<dbReference type="Pfam" id="PF07219">
    <property type="entry name" value="HemY_N"/>
    <property type="match status" value="1"/>
</dbReference>
<name>A0ABT4LIZ6_9PROT</name>
<keyword evidence="2 5" id="KW-0812">Transmembrane</keyword>
<keyword evidence="8" id="KW-1185">Reference proteome</keyword>
<evidence type="ECO:0000313" key="7">
    <source>
        <dbReference type="EMBL" id="MCZ4281078.1"/>
    </source>
</evidence>
<comment type="subcellular location">
    <subcellularLocation>
        <location evidence="1">Membrane</location>
    </subcellularLocation>
</comment>